<keyword evidence="2" id="KW-0472">Membrane</keyword>
<organism evidence="6 7">
    <name type="scientific">Lineolata rhizophorae</name>
    <dbReference type="NCBI Taxonomy" id="578093"/>
    <lineage>
        <taxon>Eukaryota</taxon>
        <taxon>Fungi</taxon>
        <taxon>Dikarya</taxon>
        <taxon>Ascomycota</taxon>
        <taxon>Pezizomycotina</taxon>
        <taxon>Dothideomycetes</taxon>
        <taxon>Dothideomycetes incertae sedis</taxon>
        <taxon>Lineolatales</taxon>
        <taxon>Lineolataceae</taxon>
        <taxon>Lineolata</taxon>
    </lineage>
</organism>
<reference evidence="6" key="1">
    <citation type="journal article" date="2020" name="Stud. Mycol.">
        <title>101 Dothideomycetes genomes: a test case for predicting lifestyles and emergence of pathogens.</title>
        <authorList>
            <person name="Haridas S."/>
            <person name="Albert R."/>
            <person name="Binder M."/>
            <person name="Bloem J."/>
            <person name="Labutti K."/>
            <person name="Salamov A."/>
            <person name="Andreopoulos B."/>
            <person name="Baker S."/>
            <person name="Barry K."/>
            <person name="Bills G."/>
            <person name="Bluhm B."/>
            <person name="Cannon C."/>
            <person name="Castanera R."/>
            <person name="Culley D."/>
            <person name="Daum C."/>
            <person name="Ezra D."/>
            <person name="Gonzalez J."/>
            <person name="Henrissat B."/>
            <person name="Kuo A."/>
            <person name="Liang C."/>
            <person name="Lipzen A."/>
            <person name="Lutzoni F."/>
            <person name="Magnuson J."/>
            <person name="Mondo S."/>
            <person name="Nolan M."/>
            <person name="Ohm R."/>
            <person name="Pangilinan J."/>
            <person name="Park H.-J."/>
            <person name="Ramirez L."/>
            <person name="Alfaro M."/>
            <person name="Sun H."/>
            <person name="Tritt A."/>
            <person name="Yoshinaga Y."/>
            <person name="Zwiers L.-H."/>
            <person name="Turgeon B."/>
            <person name="Goodwin S."/>
            <person name="Spatafora J."/>
            <person name="Crous P."/>
            <person name="Grigoriev I."/>
        </authorList>
    </citation>
    <scope>NUCLEOTIDE SEQUENCE</scope>
    <source>
        <strain evidence="6">ATCC 16933</strain>
    </source>
</reference>
<evidence type="ECO:0000259" key="4">
    <source>
        <dbReference type="SMART" id="SM01215"/>
    </source>
</evidence>
<feature type="region of interest" description="Disordered" evidence="1">
    <location>
        <begin position="112"/>
        <end position="132"/>
    </location>
</feature>
<feature type="domain" description="FMP27/BLTP2/Hobbit GFWDK motif-containing RBG unit" evidence="3">
    <location>
        <begin position="1266"/>
        <end position="1425"/>
    </location>
</feature>
<feature type="region of interest" description="Disordered" evidence="1">
    <location>
        <begin position="2913"/>
        <end position="2938"/>
    </location>
</feature>
<feature type="region of interest" description="Disordered" evidence="1">
    <location>
        <begin position="1079"/>
        <end position="1129"/>
    </location>
</feature>
<gene>
    <name evidence="6" type="ORF">BDY21DRAFT_7023</name>
</gene>
<feature type="compositionally biased region" description="Basic and acidic residues" evidence="1">
    <location>
        <begin position="711"/>
        <end position="721"/>
    </location>
</feature>
<dbReference type="InterPro" id="IPR019441">
    <property type="entry name" value="FMP27/BLTP2/Hobbit_GFWDK_RBG"/>
</dbReference>
<evidence type="ECO:0000259" key="3">
    <source>
        <dbReference type="SMART" id="SM01214"/>
    </source>
</evidence>
<dbReference type="SMART" id="SM01215">
    <property type="entry name" value="Fmp27_SW"/>
    <property type="match status" value="1"/>
</dbReference>
<evidence type="ECO:0000256" key="2">
    <source>
        <dbReference type="SAM" id="Phobius"/>
    </source>
</evidence>
<feature type="region of interest" description="Disordered" evidence="1">
    <location>
        <begin position="2058"/>
        <end position="2078"/>
    </location>
</feature>
<proteinExistence type="predicted"/>
<protein>
    <submittedName>
        <fullName evidence="6">Mitochondrial protein from FMP27-domain-containing protein</fullName>
    </submittedName>
</protein>
<dbReference type="PANTHER" id="PTHR15678:SF6">
    <property type="entry name" value="BRIDGE-LIKE LIPID TRANSFER PROTEIN FAMILY MEMBER 2"/>
    <property type="match status" value="1"/>
</dbReference>
<feature type="compositionally biased region" description="Polar residues" evidence="1">
    <location>
        <begin position="2840"/>
        <end position="2865"/>
    </location>
</feature>
<evidence type="ECO:0000313" key="6">
    <source>
        <dbReference type="EMBL" id="KAF2462089.1"/>
    </source>
</evidence>
<keyword evidence="2" id="KW-1133">Transmembrane helix</keyword>
<dbReference type="SMART" id="SM01214">
    <property type="entry name" value="Fmp27_GFWDK"/>
    <property type="match status" value="1"/>
</dbReference>
<accession>A0A6A6PEC1</accession>
<keyword evidence="7" id="KW-1185">Reference proteome</keyword>
<feature type="compositionally biased region" description="Basic and acidic residues" evidence="1">
    <location>
        <begin position="2677"/>
        <end position="2686"/>
    </location>
</feature>
<evidence type="ECO:0000313" key="7">
    <source>
        <dbReference type="Proteomes" id="UP000799766"/>
    </source>
</evidence>
<feature type="compositionally biased region" description="Basic and acidic residues" evidence="1">
    <location>
        <begin position="1098"/>
        <end position="1117"/>
    </location>
</feature>
<feature type="region of interest" description="Disordered" evidence="1">
    <location>
        <begin position="2792"/>
        <end position="2865"/>
    </location>
</feature>
<evidence type="ECO:0000259" key="5">
    <source>
        <dbReference type="SMART" id="SM01216"/>
    </source>
</evidence>
<feature type="domain" description="FMP27 WPPW motif-containing RBG unit" evidence="5">
    <location>
        <begin position="1669"/>
        <end position="2192"/>
    </location>
</feature>
<dbReference type="Proteomes" id="UP000799766">
    <property type="component" value="Unassembled WGS sequence"/>
</dbReference>
<dbReference type="OrthoDB" id="1562405at2759"/>
<feature type="compositionally biased region" description="Basic and acidic residues" evidence="1">
    <location>
        <begin position="2587"/>
        <end position="2597"/>
    </location>
</feature>
<feature type="compositionally biased region" description="Low complexity" evidence="1">
    <location>
        <begin position="2638"/>
        <end position="2657"/>
    </location>
</feature>
<evidence type="ECO:0000256" key="1">
    <source>
        <dbReference type="SAM" id="MobiDB-lite"/>
    </source>
</evidence>
<feature type="compositionally biased region" description="Gly residues" evidence="1">
    <location>
        <begin position="112"/>
        <end position="128"/>
    </location>
</feature>
<feature type="compositionally biased region" description="Basic residues" evidence="1">
    <location>
        <begin position="1079"/>
        <end position="1097"/>
    </location>
</feature>
<dbReference type="Pfam" id="PF10344">
    <property type="entry name" value="Hobbit"/>
    <property type="match status" value="1"/>
</dbReference>
<dbReference type="InterPro" id="IPR045167">
    <property type="entry name" value="Hobbit"/>
</dbReference>
<feature type="compositionally biased region" description="Basic and acidic residues" evidence="1">
    <location>
        <begin position="2922"/>
        <end position="2932"/>
    </location>
</feature>
<feature type="domain" description="FMP27 SW motif-containing RBG unit" evidence="4">
    <location>
        <begin position="1146"/>
        <end position="1248"/>
    </location>
</feature>
<feature type="transmembrane region" description="Helical" evidence="2">
    <location>
        <begin position="7"/>
        <end position="28"/>
    </location>
</feature>
<feature type="region of interest" description="Disordered" evidence="1">
    <location>
        <begin position="2537"/>
        <end position="2686"/>
    </location>
</feature>
<feature type="region of interest" description="Disordered" evidence="1">
    <location>
        <begin position="711"/>
        <end position="754"/>
    </location>
</feature>
<dbReference type="InterPro" id="IPR019415">
    <property type="entry name" value="FMP27_SW_RBG"/>
</dbReference>
<dbReference type="PANTHER" id="PTHR15678">
    <property type="entry name" value="ANTIGEN MLAA-22-RELATED"/>
    <property type="match status" value="1"/>
</dbReference>
<dbReference type="SMART" id="SM01216">
    <property type="entry name" value="Fmp27_WPPW"/>
    <property type="match status" value="1"/>
</dbReference>
<name>A0A6A6PEC1_9PEZI</name>
<dbReference type="InterPro" id="IPR019449">
    <property type="entry name" value="FMP27_WPPW_RBG"/>
</dbReference>
<keyword evidence="2" id="KW-0812">Transmembrane</keyword>
<sequence>MAQPASLSFLAGLFVLLYLSSFVFFALLRVITGISIQRIGYSGLRRISFAPRDGLRIDIRGLGLTLHRPTFAQPTWFSIVLTELKITVDLKSLNGGNLRKAAAKKAQASATGRGGAIGTANGNAGGKRSGLRVQTSNVMPEGERSRTWRKLTEIKNYIKRLHRKIQWIRMADLVATSTTLVVEDVGTMQIGNLTMAVDTRRKTVDRSRLFQHRRASSQSQRPAEWIFSIRSVLFTPEGKDSTEILDHCTLNIHGLLYKDLDGLRDASIALKLGRFSLPLDDIQQCIEAIRKSKSIAYDAARSSSDTEISFNDIVEELDAPGSREDSIVQAVSDSKEFVSSILRGIHEIQFAISFFGITQCIRDVPADGAPVYLNTSMKEIGLDVLRLDPKSPAHLMYFSPNDIAHQALITAISISVGIDDDHEHPERLLYVPMATATLKTTLPSKTIQYSREKDVNERNTNILFANLVVTSPSLDLDPKHLPLILAMAQSRRGRSRVKEPKNGKPHLISRLLPKASIKISVHEPVIRVTLPPMEPEKKDTDEYDLLIAAMSSISLDVESSHSPGGEVHYSLASNFRVASHQLYYQTASSQKHNLLLTDSLELKAQLTASSEVVVVLSGNFQTFSLYMVRPEITEGLKQIVAQIRSGQYSRGRSHPEQPRENFLRRLPFWLVHIHLQGSEFNIEVAGEDGDVSSHARGAALHLGSWSAEYKANKNDEAEPKSARRRTASRTISKDDVLLRPASPSSPSRRRVPSITDGRRLAIHTQGLEGFVIDNSDALDPEPFLSLPRFEVAFTTSTDKQGHIFHINSFARSLYLQYSLQNHFSIGMATKVLKRTFGHQHTAQYYEHRRMAQHESILFVPSEEDGLGRTGPAEILALDFKAQFVQIKAAMPADPPLMLQVYNVEAGRHRWTSPFVRARMVRLFSEAPMMKRVWSRLISCKGMRLDFRQARRKVGTGTVKERSIDVVTDAIRLAVPHQLVVHKILDNIVNTTKTVQQLHHRFKTDTDEYILDKEPEGPKHVPKVSLRSHAFVFEIEDGSFEWKLGVIYRVGLLEQKQRLAREEAFRLKVKKLEELDQRRGNTRFRARSAHHGRSRSKTKFADEIKRRSRSSGDSDRGGTSRSRGRRMRYDTEGACRISETARMSIEQARERLDLLNAQAWKKRIDHGLCNQNNEIKDIRSMFWGTDDLPDELDQKETILAIPQRPALMAVLISDLNVLIDKPSFPLQEYAQFLHRIGKGMPFDMKYALLVPMNVSISMGEARVGLRDYPLPLLHVPAIRQGQSPRLPSLSLKTDFVIAEEWRDQQSSRKADIIVVPPEEDEDGNERGGLKVTVRRTVAPVKTYSDVSVDINTSYPTRITWGTSYQPAIQDMMQVIESFTKPPIDPSERVGFWDKIRLNFHSRVNVSWKGDGDVHLALKGSRDPYMVTGQGAGFVMCWRSNVRWGICQHEDPRKFMTVDSGEYVLAIPDFSEYARSLSDPENAEDETYSRRVKRAAVFKKTVMKLSGNVQWMAGLVFERNTDEGGRSFDFKPHYDVILKHPKFAKVPPGKEYDAFRGFRSHHIHLSVAIAAPANRDWSLTNLKPSSHYNSVHLTPRFFSHFFSWWSLFSGVMSLPIRQGKLWPGIEKSSKKFGRHLATIKYNLLLSPLFMSHVYKHKDVEDYDQGVVSATGLKIRLNSFMLDLHQRREEFELPDKGHTKGTKTSGMRINQAQLDFISADIRAVSATITGTGLEDLDGASDEAMAAYNGSPKMDVSHFTIPDKDVSWIDMDDFVELDWILPAGSNPETKILPLAYAPRFTYFRQTDHGDTISGDPTRSSAFGNEPTHFCVMSARNDPRRVQCDLIQERLKRVKEQILQNQRAAGEDELRIIRDPSSPPEVHERLKMLQAHGETLRRKKEFLHVMLSDLIKRLDHHDLDVSAVPEVEMDEEVFYEASEKRQSTDAEARRIDAAPLADYVSDFNNRFIVHNMQLKWSNSLRNIILRYIHQVSQRRGFVYYMSRRAVKFILDIVEEQKKAKEAGGISSSLSESLSSSQQLGAGDEDDVNIQERIRQLLDDGQKFVDANDPEPTQGVKKPSPENIGEDIAVDYTAQNTYHVRLIAPQIQLQSEKNAKSAVLVAAKGMQLKVVQIMDKDRVSDEVSGLVQRRFSAAMDSVQIFVTSTKTFSTEYLHMYSGNRYGAPAGSSWPPWVPLEVMFEFQNNPFGFSRVVKRTSASLRYDKYNTLRLKYNDDVTRGGMGGEGNVKPEGLESRMDHLWIDFPHLRAICDSSQYYAVYIIVLDLLLYSEPLEKVRSERLEKIMLASDFSDLTGAPEMVGMLQERIRQLEEIKMHFQINEKSLDRQGWEDRMSMERELTTCEDELFFMMKAITSSQRKADDRQQTAQSTGLLQWYLSASEIVWHLVREGGESLAEFQLKQAIYARTDNNDGSNYNNVEIARIHGLNLLPDALYPEMIAPYHQDVRGFPEGSDAKMLRVQWYMLEAIAGIPVLDHFEVNLYPLKVQLEREIGKKLFEYIFPGVGSGAFENGGGFSPFLVKHMLPTQEEEDESENNIDSSTPYLPDSGNDSDSAQEIVSGAGALELRLQPTLTLPDNRRPKSSEKKKSPHLGTHAPHRFMHSARGSSDLRRSLHTTPQQQKSADVVTLNSSRPSSVRSSSGLSVTNGSDSERTKRFTLHRSSSKQDTQKEGRSDDLTQMMNRASNYMTLAYVKIPSMVLCLSYKGKGQRNFEDIHDLVFRMPTLEYRNKTWTNLELALQLKKDVVKALISHAGAIVGNKFSHHRPNRQTASRLREIANSSTLLGTGMGEANESSETGSFVERSPAGDGSASVSLVNEPRRSFASGRGSVMSTTESLGSSLNSAPPASRSGHPSRSINLAYEAPRPEVPSSSHSAPADEEVRFTQYIIKHTANKLFSARASAIQSPDTFPGRTHEPDQEMRVRMTQSQ</sequence>
<dbReference type="EMBL" id="MU001670">
    <property type="protein sequence ID" value="KAF2462089.1"/>
    <property type="molecule type" value="Genomic_DNA"/>
</dbReference>